<keyword evidence="5" id="KW-1003">Cell membrane</keyword>
<dbReference type="SUPFAM" id="SSF56112">
    <property type="entry name" value="Protein kinase-like (PK-like)"/>
    <property type="match status" value="1"/>
</dbReference>
<dbReference type="Gene3D" id="1.10.510.10">
    <property type="entry name" value="Transferase(Phosphotransferase) domain 1"/>
    <property type="match status" value="1"/>
</dbReference>
<dbReference type="InterPro" id="IPR011009">
    <property type="entry name" value="Kinase-like_dom_sf"/>
</dbReference>
<protein>
    <recommendedName>
        <fullName evidence="4">non-specific serine/threonine protein kinase</fullName>
        <ecNumber evidence="4">2.7.11.1</ecNumber>
    </recommendedName>
</protein>
<feature type="domain" description="Protein kinase" evidence="21">
    <location>
        <begin position="165"/>
        <end position="449"/>
    </location>
</feature>
<dbReference type="FunFam" id="1.10.510.10:FF:000108">
    <property type="entry name" value="L-type lectin-domain containing receptor kinase S.4"/>
    <property type="match status" value="1"/>
</dbReference>
<dbReference type="GO" id="GO:0005524">
    <property type="term" value="F:ATP binding"/>
    <property type="evidence" value="ECO:0007669"/>
    <property type="project" value="UniProtKB-KW"/>
</dbReference>
<evidence type="ECO:0000256" key="19">
    <source>
        <dbReference type="SAM" id="MobiDB-lite"/>
    </source>
</evidence>
<dbReference type="GO" id="GO:0005886">
    <property type="term" value="C:plasma membrane"/>
    <property type="evidence" value="ECO:0007669"/>
    <property type="project" value="UniProtKB-SubCell"/>
</dbReference>
<evidence type="ECO:0000256" key="5">
    <source>
        <dbReference type="ARBA" id="ARBA00022475"/>
    </source>
</evidence>
<keyword evidence="8" id="KW-0812">Transmembrane</keyword>
<evidence type="ECO:0000256" key="20">
    <source>
        <dbReference type="SAM" id="SignalP"/>
    </source>
</evidence>
<dbReference type="EMBL" id="VEPZ02001065">
    <property type="protein sequence ID" value="KAE8696569.1"/>
    <property type="molecule type" value="Genomic_DNA"/>
</dbReference>
<evidence type="ECO:0000256" key="4">
    <source>
        <dbReference type="ARBA" id="ARBA00012513"/>
    </source>
</evidence>
<dbReference type="GO" id="GO:0030246">
    <property type="term" value="F:carbohydrate binding"/>
    <property type="evidence" value="ECO:0007669"/>
    <property type="project" value="UniProtKB-KW"/>
</dbReference>
<reference evidence="22" key="1">
    <citation type="submission" date="2019-09" db="EMBL/GenBank/DDBJ databases">
        <title>Draft genome information of white flower Hibiscus syriacus.</title>
        <authorList>
            <person name="Kim Y.-M."/>
        </authorList>
    </citation>
    <scope>NUCLEOTIDE SEQUENCE [LARGE SCALE GENOMIC DNA]</scope>
    <source>
        <strain evidence="22">YM2019G1</strain>
    </source>
</reference>
<evidence type="ECO:0000256" key="17">
    <source>
        <dbReference type="ARBA" id="ARBA00047899"/>
    </source>
</evidence>
<sequence length="500" mass="55386">MAMCLTFRLAIPLILLISLAASDDVSFIYNGFRSANLSLDGIAEFSSNGLLKLTNETKSKRAHAFYPQPVNFKNTTNGSVSSFSTTFVFAIASGYQNLTGHGMAFVISPTKSFPGAFAAQYLGLFNDSNNGNPRNHVFAVEFDTIPNAQFNDINGDHVGIDINGLNSRASFPAGYYEDGSRQFRNLSLTMTAGQRIQVWIEYHGIQKRMDGMTEFIAEIVSLGRLRHRNLVQLLGYCRRKGELLLIYDYMPNGSLDKYLYDQSNLTLNWRQRFKVIKGVASGLFYLHEGWEQVVIHRDVKASNVLLDGELNGRLGDFGLARLYDHETEPHTTHVVGTLGYLAPELTRTGKATPCTDVFAFGAFLLEVACGRRPISQSRTEAVILVDWVYSCWKKGDILEAKDRNMGSDYVAEEVELVLKLGLICSHSEPEARPSMRHVVQILEGDAPFLEISSLCISSCGLTFSHREGFDDFSMTNTNSTNKGFPHSSSSVPASILSGGR</sequence>
<keyword evidence="12 22" id="KW-0418">Kinase</keyword>
<evidence type="ECO:0000313" key="23">
    <source>
        <dbReference type="Proteomes" id="UP000436088"/>
    </source>
</evidence>
<evidence type="ECO:0000256" key="13">
    <source>
        <dbReference type="ARBA" id="ARBA00022840"/>
    </source>
</evidence>
<feature type="chain" id="PRO_5025597126" description="non-specific serine/threonine protein kinase" evidence="20">
    <location>
        <begin position="23"/>
        <end position="500"/>
    </location>
</feature>
<evidence type="ECO:0000256" key="8">
    <source>
        <dbReference type="ARBA" id="ARBA00022692"/>
    </source>
</evidence>
<comment type="catalytic activity">
    <reaction evidence="18">
        <text>L-seryl-[protein] + ATP = O-phospho-L-seryl-[protein] + ADP + H(+)</text>
        <dbReference type="Rhea" id="RHEA:17989"/>
        <dbReference type="Rhea" id="RHEA-COMP:9863"/>
        <dbReference type="Rhea" id="RHEA-COMP:11604"/>
        <dbReference type="ChEBI" id="CHEBI:15378"/>
        <dbReference type="ChEBI" id="CHEBI:29999"/>
        <dbReference type="ChEBI" id="CHEBI:30616"/>
        <dbReference type="ChEBI" id="CHEBI:83421"/>
        <dbReference type="ChEBI" id="CHEBI:456216"/>
        <dbReference type="EC" id="2.7.11.1"/>
    </reaction>
</comment>
<keyword evidence="13" id="KW-0067">ATP-binding</keyword>
<evidence type="ECO:0000256" key="6">
    <source>
        <dbReference type="ARBA" id="ARBA00022527"/>
    </source>
</evidence>
<comment type="subcellular location">
    <subcellularLocation>
        <location evidence="1">Cell membrane</location>
        <topology evidence="1">Single-pass type I membrane protein</topology>
    </subcellularLocation>
</comment>
<dbReference type="PANTHER" id="PTHR27007">
    <property type="match status" value="1"/>
</dbReference>
<dbReference type="SMART" id="SM00220">
    <property type="entry name" value="S_TKc"/>
    <property type="match status" value="1"/>
</dbReference>
<evidence type="ECO:0000313" key="22">
    <source>
        <dbReference type="EMBL" id="KAE8696569.1"/>
    </source>
</evidence>
<dbReference type="FunFam" id="2.60.120.200:FF:000112">
    <property type="entry name" value="L-type lectin-domain containing receptor kinase V.9"/>
    <property type="match status" value="1"/>
</dbReference>
<evidence type="ECO:0000256" key="11">
    <source>
        <dbReference type="ARBA" id="ARBA00022741"/>
    </source>
</evidence>
<dbReference type="AlphaFoldDB" id="A0A6A2ZZD4"/>
<feature type="region of interest" description="Disordered" evidence="19">
    <location>
        <begin position="480"/>
        <end position="500"/>
    </location>
</feature>
<dbReference type="Gene3D" id="2.60.120.200">
    <property type="match status" value="1"/>
</dbReference>
<dbReference type="PROSITE" id="PS50011">
    <property type="entry name" value="PROTEIN_KINASE_DOM"/>
    <property type="match status" value="1"/>
</dbReference>
<dbReference type="EC" id="2.7.11.1" evidence="4"/>
<dbReference type="InterPro" id="IPR001220">
    <property type="entry name" value="Legume_lectin_dom"/>
</dbReference>
<evidence type="ECO:0000259" key="21">
    <source>
        <dbReference type="PROSITE" id="PS50011"/>
    </source>
</evidence>
<evidence type="ECO:0000256" key="12">
    <source>
        <dbReference type="ARBA" id="ARBA00022777"/>
    </source>
</evidence>
<dbReference type="InterPro" id="IPR013320">
    <property type="entry name" value="ConA-like_dom_sf"/>
</dbReference>
<dbReference type="Proteomes" id="UP000436088">
    <property type="component" value="Unassembled WGS sequence"/>
</dbReference>
<keyword evidence="9 20" id="KW-0732">Signal</keyword>
<evidence type="ECO:0000256" key="2">
    <source>
        <dbReference type="ARBA" id="ARBA00008536"/>
    </source>
</evidence>
<feature type="compositionally biased region" description="Polar residues" evidence="19">
    <location>
        <begin position="480"/>
        <end position="492"/>
    </location>
</feature>
<name>A0A6A2ZZD4_HIBSY</name>
<keyword evidence="23" id="KW-1185">Reference proteome</keyword>
<keyword evidence="10" id="KW-0430">Lectin</keyword>
<dbReference type="InterPro" id="IPR050528">
    <property type="entry name" value="L-type_Lectin-RKs"/>
</dbReference>
<dbReference type="CDD" id="cd06899">
    <property type="entry name" value="lectin_legume_LecRK_Arcelin_ConA"/>
    <property type="match status" value="1"/>
</dbReference>
<dbReference type="PROSITE" id="PS00108">
    <property type="entry name" value="PROTEIN_KINASE_ST"/>
    <property type="match status" value="1"/>
</dbReference>
<organism evidence="22 23">
    <name type="scientific">Hibiscus syriacus</name>
    <name type="common">Rose of Sharon</name>
    <dbReference type="NCBI Taxonomy" id="106335"/>
    <lineage>
        <taxon>Eukaryota</taxon>
        <taxon>Viridiplantae</taxon>
        <taxon>Streptophyta</taxon>
        <taxon>Embryophyta</taxon>
        <taxon>Tracheophyta</taxon>
        <taxon>Spermatophyta</taxon>
        <taxon>Magnoliopsida</taxon>
        <taxon>eudicotyledons</taxon>
        <taxon>Gunneridae</taxon>
        <taxon>Pentapetalae</taxon>
        <taxon>rosids</taxon>
        <taxon>malvids</taxon>
        <taxon>Malvales</taxon>
        <taxon>Malvaceae</taxon>
        <taxon>Malvoideae</taxon>
        <taxon>Hibiscus</taxon>
    </lineage>
</organism>
<dbReference type="GO" id="GO:0004674">
    <property type="term" value="F:protein serine/threonine kinase activity"/>
    <property type="evidence" value="ECO:0007669"/>
    <property type="project" value="UniProtKB-KW"/>
</dbReference>
<evidence type="ECO:0000256" key="15">
    <source>
        <dbReference type="ARBA" id="ARBA00023136"/>
    </source>
</evidence>
<comment type="catalytic activity">
    <reaction evidence="17">
        <text>L-threonyl-[protein] + ATP = O-phospho-L-threonyl-[protein] + ADP + H(+)</text>
        <dbReference type="Rhea" id="RHEA:46608"/>
        <dbReference type="Rhea" id="RHEA-COMP:11060"/>
        <dbReference type="Rhea" id="RHEA-COMP:11605"/>
        <dbReference type="ChEBI" id="CHEBI:15378"/>
        <dbReference type="ChEBI" id="CHEBI:30013"/>
        <dbReference type="ChEBI" id="CHEBI:30616"/>
        <dbReference type="ChEBI" id="CHEBI:61977"/>
        <dbReference type="ChEBI" id="CHEBI:456216"/>
        <dbReference type="EC" id="2.7.11.1"/>
    </reaction>
</comment>
<comment type="similarity">
    <text evidence="3">In the C-terminal section; belongs to the protein kinase superfamily. Ser/Thr protein kinase family.</text>
</comment>
<keyword evidence="14" id="KW-1133">Transmembrane helix</keyword>
<keyword evidence="15" id="KW-0472">Membrane</keyword>
<evidence type="ECO:0000256" key="7">
    <source>
        <dbReference type="ARBA" id="ARBA00022679"/>
    </source>
</evidence>
<keyword evidence="7" id="KW-0808">Transferase</keyword>
<keyword evidence="11" id="KW-0547">Nucleotide-binding</keyword>
<keyword evidence="6" id="KW-0723">Serine/threonine-protein kinase</keyword>
<proteinExistence type="inferred from homology"/>
<evidence type="ECO:0000256" key="9">
    <source>
        <dbReference type="ARBA" id="ARBA00022729"/>
    </source>
</evidence>
<dbReference type="InterPro" id="IPR000719">
    <property type="entry name" value="Prot_kinase_dom"/>
</dbReference>
<evidence type="ECO:0000256" key="3">
    <source>
        <dbReference type="ARBA" id="ARBA00010217"/>
    </source>
</evidence>
<evidence type="ECO:0000256" key="18">
    <source>
        <dbReference type="ARBA" id="ARBA00048679"/>
    </source>
</evidence>
<evidence type="ECO:0000256" key="16">
    <source>
        <dbReference type="ARBA" id="ARBA00023170"/>
    </source>
</evidence>
<accession>A0A6A2ZZD4</accession>
<evidence type="ECO:0000256" key="14">
    <source>
        <dbReference type="ARBA" id="ARBA00022989"/>
    </source>
</evidence>
<comment type="similarity">
    <text evidence="2">In the N-terminal section; belongs to the leguminous lectin family.</text>
</comment>
<comment type="caution">
    <text evidence="22">The sequence shown here is derived from an EMBL/GenBank/DDBJ whole genome shotgun (WGS) entry which is preliminary data.</text>
</comment>
<evidence type="ECO:0000256" key="10">
    <source>
        <dbReference type="ARBA" id="ARBA00022734"/>
    </source>
</evidence>
<keyword evidence="16 22" id="KW-0675">Receptor</keyword>
<gene>
    <name evidence="22" type="ORF">F3Y22_tig00110656pilonHSYRG00165</name>
</gene>
<dbReference type="InterPro" id="IPR008271">
    <property type="entry name" value="Ser/Thr_kinase_AS"/>
</dbReference>
<dbReference type="Pfam" id="PF00139">
    <property type="entry name" value="Lectin_legB"/>
    <property type="match status" value="1"/>
</dbReference>
<feature type="signal peptide" evidence="20">
    <location>
        <begin position="1"/>
        <end position="22"/>
    </location>
</feature>
<dbReference type="SUPFAM" id="SSF49899">
    <property type="entry name" value="Concanavalin A-like lectins/glucanases"/>
    <property type="match status" value="1"/>
</dbReference>
<evidence type="ECO:0000256" key="1">
    <source>
        <dbReference type="ARBA" id="ARBA00004251"/>
    </source>
</evidence>